<dbReference type="Proteomes" id="UP001519325">
    <property type="component" value="Unassembled WGS sequence"/>
</dbReference>
<keyword evidence="4" id="KW-1185">Reference proteome</keyword>
<dbReference type="PANTHER" id="PTHR43669">
    <property type="entry name" value="5-KETO-D-GLUCONATE 5-REDUCTASE"/>
    <property type="match status" value="1"/>
</dbReference>
<accession>A0ABS4QL15</accession>
<dbReference type="PRINTS" id="PR00081">
    <property type="entry name" value="GDHRDH"/>
</dbReference>
<evidence type="ECO:0000313" key="3">
    <source>
        <dbReference type="EMBL" id="MBP2191783.1"/>
    </source>
</evidence>
<proteinExistence type="inferred from homology"/>
<sequence length="249" mass="25483">MMLADKNAVIYGAGGSIGSAMAEGFAAEGANCFLVGRTAATLDAVAERIRARGGRAETAVVDVFDATAVADHADAIVEKTGSLDISVNVISQTAIFQPLIDISVTDFADSMARLVTAQLLTTKTAARHMIAQKSGAILFFGGSAPGSKVPGLGNVQVGFDALEGLRRQWAADLGPHGVRVVTLLTGGIPESFPDIPETEPARQGIHDATLLGRAASLADVGHVAAFVASERGRSLTATQINISCGALGD</sequence>
<keyword evidence="2" id="KW-0560">Oxidoreductase</keyword>
<name>A0ABS4QL15_9NOCA</name>
<dbReference type="SUPFAM" id="SSF51735">
    <property type="entry name" value="NAD(P)-binding Rossmann-fold domains"/>
    <property type="match status" value="1"/>
</dbReference>
<organism evidence="3 4">
    <name type="scientific">Nocardia goodfellowii</name>
    <dbReference type="NCBI Taxonomy" id="882446"/>
    <lineage>
        <taxon>Bacteria</taxon>
        <taxon>Bacillati</taxon>
        <taxon>Actinomycetota</taxon>
        <taxon>Actinomycetes</taxon>
        <taxon>Mycobacteriales</taxon>
        <taxon>Nocardiaceae</taxon>
        <taxon>Nocardia</taxon>
    </lineage>
</organism>
<gene>
    <name evidence="3" type="ORF">BJ987_004684</name>
</gene>
<comment type="similarity">
    <text evidence="1">Belongs to the short-chain dehydrogenases/reductases (SDR) family.</text>
</comment>
<evidence type="ECO:0000256" key="2">
    <source>
        <dbReference type="ARBA" id="ARBA00023002"/>
    </source>
</evidence>
<dbReference type="InterPro" id="IPR036291">
    <property type="entry name" value="NAD(P)-bd_dom_sf"/>
</dbReference>
<dbReference type="EMBL" id="JAGGMR010000001">
    <property type="protein sequence ID" value="MBP2191783.1"/>
    <property type="molecule type" value="Genomic_DNA"/>
</dbReference>
<comment type="caution">
    <text evidence="3">The sequence shown here is derived from an EMBL/GenBank/DDBJ whole genome shotgun (WGS) entry which is preliminary data.</text>
</comment>
<dbReference type="Gene3D" id="3.40.50.720">
    <property type="entry name" value="NAD(P)-binding Rossmann-like Domain"/>
    <property type="match status" value="1"/>
</dbReference>
<protein>
    <submittedName>
        <fullName evidence="3">NAD(P)-dependent dehydrogenase (Short-subunit alcohol dehydrogenase family)</fullName>
    </submittedName>
</protein>
<evidence type="ECO:0000256" key="1">
    <source>
        <dbReference type="ARBA" id="ARBA00006484"/>
    </source>
</evidence>
<dbReference type="CDD" id="cd05233">
    <property type="entry name" value="SDR_c"/>
    <property type="match status" value="1"/>
</dbReference>
<evidence type="ECO:0000313" key="4">
    <source>
        <dbReference type="Proteomes" id="UP001519325"/>
    </source>
</evidence>
<dbReference type="PANTHER" id="PTHR43669:SF3">
    <property type="entry name" value="ALCOHOL DEHYDROGENASE, PUTATIVE (AFU_ORTHOLOGUE AFUA_3G03445)-RELATED"/>
    <property type="match status" value="1"/>
</dbReference>
<dbReference type="InterPro" id="IPR002347">
    <property type="entry name" value="SDR_fam"/>
</dbReference>
<dbReference type="RefSeq" id="WP_209893938.1">
    <property type="nucleotide sequence ID" value="NZ_JAGGMR010000001.1"/>
</dbReference>
<reference evidence="3 4" key="1">
    <citation type="submission" date="2021-03" db="EMBL/GenBank/DDBJ databases">
        <title>Sequencing the genomes of 1000 actinobacteria strains.</title>
        <authorList>
            <person name="Klenk H.-P."/>
        </authorList>
    </citation>
    <scope>NUCLEOTIDE SEQUENCE [LARGE SCALE GENOMIC DNA]</scope>
    <source>
        <strain evidence="3 4">DSM 45516</strain>
    </source>
</reference>
<dbReference type="Pfam" id="PF13561">
    <property type="entry name" value="adh_short_C2"/>
    <property type="match status" value="1"/>
</dbReference>